<sequence length="105" mass="11552">MLPLTKTRGDLLPYAIAPHTITPTVRYMSFHCKLQIAPFSSSSSQPYPTVMHSQTQPAFITEDDVVPKAVVLCTRAAGHSGVHIMRTIQEKSKGSYSPGNRSYCD</sequence>
<dbReference type="Proteomes" id="UP001168821">
    <property type="component" value="Unassembled WGS sequence"/>
</dbReference>
<dbReference type="AlphaFoldDB" id="A0AA38IP72"/>
<organism evidence="1 2">
    <name type="scientific">Zophobas morio</name>
    <dbReference type="NCBI Taxonomy" id="2755281"/>
    <lineage>
        <taxon>Eukaryota</taxon>
        <taxon>Metazoa</taxon>
        <taxon>Ecdysozoa</taxon>
        <taxon>Arthropoda</taxon>
        <taxon>Hexapoda</taxon>
        <taxon>Insecta</taxon>
        <taxon>Pterygota</taxon>
        <taxon>Neoptera</taxon>
        <taxon>Endopterygota</taxon>
        <taxon>Coleoptera</taxon>
        <taxon>Polyphaga</taxon>
        <taxon>Cucujiformia</taxon>
        <taxon>Tenebrionidae</taxon>
        <taxon>Zophobas</taxon>
    </lineage>
</organism>
<evidence type="ECO:0000313" key="2">
    <source>
        <dbReference type="Proteomes" id="UP001168821"/>
    </source>
</evidence>
<dbReference type="EMBL" id="JALNTZ010000003">
    <property type="protein sequence ID" value="KAJ3659050.1"/>
    <property type="molecule type" value="Genomic_DNA"/>
</dbReference>
<proteinExistence type="predicted"/>
<reference evidence="1" key="1">
    <citation type="journal article" date="2023" name="G3 (Bethesda)">
        <title>Whole genome assemblies of Zophobas morio and Tenebrio molitor.</title>
        <authorList>
            <person name="Kaur S."/>
            <person name="Stinson S.A."/>
            <person name="diCenzo G.C."/>
        </authorList>
    </citation>
    <scope>NUCLEOTIDE SEQUENCE</scope>
    <source>
        <strain evidence="1">QUZm001</strain>
    </source>
</reference>
<accession>A0AA38IP72</accession>
<evidence type="ECO:0000313" key="1">
    <source>
        <dbReference type="EMBL" id="KAJ3659050.1"/>
    </source>
</evidence>
<comment type="caution">
    <text evidence="1">The sequence shown here is derived from an EMBL/GenBank/DDBJ whole genome shotgun (WGS) entry which is preliminary data.</text>
</comment>
<protein>
    <submittedName>
        <fullName evidence="1">Uncharacterized protein</fullName>
    </submittedName>
</protein>
<name>A0AA38IP72_9CUCU</name>
<keyword evidence="2" id="KW-1185">Reference proteome</keyword>
<gene>
    <name evidence="1" type="ORF">Zmor_010759</name>
</gene>